<evidence type="ECO:0000313" key="6">
    <source>
        <dbReference type="EMBL" id="KAJ1964190.1"/>
    </source>
</evidence>
<dbReference type="InterPro" id="IPR049517">
    <property type="entry name" value="ACX-like_C"/>
</dbReference>
<dbReference type="Pfam" id="PF05378">
    <property type="entry name" value="Hydant_A_N"/>
    <property type="match status" value="1"/>
</dbReference>
<organism evidence="6 7">
    <name type="scientific">Dispira parvispora</name>
    <dbReference type="NCBI Taxonomy" id="1520584"/>
    <lineage>
        <taxon>Eukaryota</taxon>
        <taxon>Fungi</taxon>
        <taxon>Fungi incertae sedis</taxon>
        <taxon>Zoopagomycota</taxon>
        <taxon>Kickxellomycotina</taxon>
        <taxon>Dimargaritomycetes</taxon>
        <taxon>Dimargaritales</taxon>
        <taxon>Dimargaritaceae</taxon>
        <taxon>Dispira</taxon>
    </lineage>
</organism>
<dbReference type="EMBL" id="JANBPY010000727">
    <property type="protein sequence ID" value="KAJ1964190.1"/>
    <property type="molecule type" value="Genomic_DNA"/>
</dbReference>
<feature type="domain" description="Acetophenone carboxylase-like C-terminal" evidence="5">
    <location>
        <begin position="576"/>
        <end position="764"/>
    </location>
</feature>
<reference evidence="6" key="1">
    <citation type="submission" date="2022-07" db="EMBL/GenBank/DDBJ databases">
        <title>Phylogenomic reconstructions and comparative analyses of Kickxellomycotina fungi.</title>
        <authorList>
            <person name="Reynolds N.K."/>
            <person name="Stajich J.E."/>
            <person name="Barry K."/>
            <person name="Grigoriev I.V."/>
            <person name="Crous P."/>
            <person name="Smith M.E."/>
        </authorList>
    </citation>
    <scope>NUCLEOTIDE SEQUENCE</scope>
    <source>
        <strain evidence="6">RSA 1196</strain>
    </source>
</reference>
<dbReference type="InterPro" id="IPR002821">
    <property type="entry name" value="Hydantoinase_A"/>
</dbReference>
<dbReference type="InterPro" id="IPR003692">
    <property type="entry name" value="Hydantoinase_B"/>
</dbReference>
<dbReference type="GO" id="GO:0006749">
    <property type="term" value="P:glutathione metabolic process"/>
    <property type="evidence" value="ECO:0007669"/>
    <property type="project" value="TreeGrafter"/>
</dbReference>
<dbReference type="PANTHER" id="PTHR11365:SF2">
    <property type="entry name" value="5-OXOPROLINASE"/>
    <property type="match status" value="1"/>
</dbReference>
<dbReference type="Proteomes" id="UP001150925">
    <property type="component" value="Unassembled WGS sequence"/>
</dbReference>
<dbReference type="Pfam" id="PF01968">
    <property type="entry name" value="Hydantoinase_A"/>
    <property type="match status" value="1"/>
</dbReference>
<evidence type="ECO:0000313" key="7">
    <source>
        <dbReference type="Proteomes" id="UP001150925"/>
    </source>
</evidence>
<accession>A0A9W8E6Y0</accession>
<evidence type="ECO:0000259" key="2">
    <source>
        <dbReference type="Pfam" id="PF01968"/>
    </source>
</evidence>
<gene>
    <name evidence="6" type="ORF">IWQ62_003003</name>
</gene>
<evidence type="ECO:0000259" key="3">
    <source>
        <dbReference type="Pfam" id="PF02538"/>
    </source>
</evidence>
<dbReference type="InterPro" id="IPR008040">
    <property type="entry name" value="Hydant_A_N"/>
</dbReference>
<feature type="domain" description="Hydantoinase A/oxoprolinase" evidence="2">
    <location>
        <begin position="259"/>
        <end position="559"/>
    </location>
</feature>
<dbReference type="OrthoDB" id="3643at2759"/>
<dbReference type="GO" id="GO:0017168">
    <property type="term" value="F:5-oxoprolinase (ATP-hydrolyzing) activity"/>
    <property type="evidence" value="ECO:0007669"/>
    <property type="project" value="TreeGrafter"/>
</dbReference>
<comment type="similarity">
    <text evidence="1">Belongs to the oxoprolinase family.</text>
</comment>
<evidence type="ECO:0000259" key="5">
    <source>
        <dbReference type="Pfam" id="PF19278"/>
    </source>
</evidence>
<comment type="caution">
    <text evidence="6">The sequence shown here is derived from an EMBL/GenBank/DDBJ whole genome shotgun (WGS) entry which is preliminary data.</text>
</comment>
<dbReference type="PANTHER" id="PTHR11365">
    <property type="entry name" value="5-OXOPROLINASE RELATED"/>
    <property type="match status" value="1"/>
</dbReference>
<evidence type="ECO:0008006" key="8">
    <source>
        <dbReference type="Google" id="ProtNLM"/>
    </source>
</evidence>
<sequence>MTKVANLDISIDRGGTFTDCYATYDELPGGSTAQDIPVPLIPQRRSILIKLLSQDPQNYEDAPREGIRRILQRVTGKDYPRDQPVDTSGIRSLRMGTTVATNALLERRGERCVLVITKGFRDLLVIGNQARPKIFQLDIKRPGVLYEAVVEVDERVTLEGHTSGSATGVVDTLADNSPDCVQGLSGEQVRILQPLNLTEVRQRLQGLYQYGYRSIAVCLAHSYTFPDHEKQVGQLAQELGFTQITLSHALMPMIKMVPRGQSACADAYLTPCIQRYIQGFVKGFDEHLLKRVSVQFMQSDGGLVPVENFSGFRAILSGPAAGVVGCALTSYHPDEDIPVVGFDMGGTSTDVSRFDGTYQHSYETTTAGITIQAPQLDIHTVAAGGGSRLFFRNGMFVVGPESAGAHPGPACYRKGGPLTVTDANLVLGRLVRQYFPRIFGPKEDLPLDLETSQALFSEMTDQINGFRCTQDFSNAPLTVDQVAYGFIKVANETMSRPIRALTEARGYDSSHHILSCFGGAGGQHACAIARSLGIKKVLIHQYSSILSAYGLSLADVVHEVQRPCSLTLTRQGDIPSSLRQSVADLTAQCRSELQRQRFSEENIQLEILLNLRYQGTDSAIMTAVDKWETCEANRVIHSFESNYQREFGFSFPERTIIVDDIRIRGVGRQSIGHDDPTPYKELQRLPRQHLASNFLTNGTQEPRMNKIDRMVSVYFETGRVDTPVFLLSRLNPGDTILGPAVIADATFTAVVEPGWQVVVTSQHLVMTVTTEELPVPTLETLQVTQPTETAKTDQDHSTESHANLVDPKANIEAIPCDPIQLAVFSHRFMSIAEQMGRTLQKTAISTNIKERLDFSCAIFDPMGGLVANAPHIPVHLGSIGHAVQYQIAYWGDDIHDGDVFITNHPDAGGSHLPDITVITPVFDADKVVFFVASRGHHADIGGLLPGSMPPTSCELYQEGAAIRAMKIVEGGVFQRDAIVKQLVEEPAKHPGCSGTRCLKDNLSDLQAQIAANQRGMTLLQRLAQSYGLGMVHAYMRYIQTNAELSIRQLLRATWERFGGAPLQAVDYLDTGARIQLTVTIDPDTQSAVFDFTGTSPQCYSNLNAPPSVTHSAVIYCLRCMVDSDIPLNQGCLNPIQIIIPQGSLLNPSPTAAVVGGNVQTSQRVVDVVFKAFEACAASQGDMNNLTFGIGKDMLNELDSSESWGYYETIAGGSGAGPTWAGTGGVHTHMTNTRITDPEIMERRYPVILRQFALRSNSGGEGLHPGGDGVIREIEFLKPIQVSILSERRVLQPYGLQGGEPGMRGENIWLRRKIASSDQDSNTARSYALAHPATLNARQKDYSVLSLGGKNTCTMGKGDRLLVCTPGGGGWGLSSASNKDSSLY</sequence>
<feature type="domain" description="Hydantoinase B/oxoprolinase" evidence="3">
    <location>
        <begin position="817"/>
        <end position="1371"/>
    </location>
</feature>
<feature type="domain" description="Hydantoinase/oxoprolinase N-terminal" evidence="4">
    <location>
        <begin position="9"/>
        <end position="239"/>
    </location>
</feature>
<protein>
    <recommendedName>
        <fullName evidence="8">5-oxoprolinase</fullName>
    </recommendedName>
</protein>
<name>A0A9W8E6Y0_9FUNG</name>
<evidence type="ECO:0000259" key="4">
    <source>
        <dbReference type="Pfam" id="PF05378"/>
    </source>
</evidence>
<dbReference type="Pfam" id="PF19278">
    <property type="entry name" value="Hydant_A_C"/>
    <property type="match status" value="1"/>
</dbReference>
<evidence type="ECO:0000256" key="1">
    <source>
        <dbReference type="ARBA" id="ARBA00010403"/>
    </source>
</evidence>
<dbReference type="Pfam" id="PF02538">
    <property type="entry name" value="Hydantoinase_B"/>
    <property type="match status" value="1"/>
</dbReference>
<dbReference type="InterPro" id="IPR045079">
    <property type="entry name" value="Oxoprolinase-like"/>
</dbReference>
<keyword evidence="7" id="KW-1185">Reference proteome</keyword>
<dbReference type="GO" id="GO:0005829">
    <property type="term" value="C:cytosol"/>
    <property type="evidence" value="ECO:0007669"/>
    <property type="project" value="TreeGrafter"/>
</dbReference>
<proteinExistence type="inferred from homology"/>